<keyword evidence="1" id="KW-0472">Membrane</keyword>
<protein>
    <submittedName>
        <fullName evidence="2">Uncharacterized protein</fullName>
    </submittedName>
</protein>
<reference evidence="2 3" key="1">
    <citation type="submission" date="2020-08" db="EMBL/GenBank/DDBJ databases">
        <title>A Genomic Blueprint of the Chicken Gut Microbiome.</title>
        <authorList>
            <person name="Gilroy R."/>
            <person name="Ravi A."/>
            <person name="Getino M."/>
            <person name="Pursley I."/>
            <person name="Horton D.L."/>
            <person name="Alikhan N.-F."/>
            <person name="Baker D."/>
            <person name="Gharbi K."/>
            <person name="Hall N."/>
            <person name="Watson M."/>
            <person name="Adriaenssens E.M."/>
            <person name="Foster-Nyarko E."/>
            <person name="Jarju S."/>
            <person name="Secka A."/>
            <person name="Antonio M."/>
            <person name="Oren A."/>
            <person name="Chaudhuri R."/>
            <person name="La Ragione R.M."/>
            <person name="Hildebrand F."/>
            <person name="Pallen M.J."/>
        </authorList>
    </citation>
    <scope>NUCLEOTIDE SEQUENCE [LARGE SCALE GENOMIC DNA]</scope>
    <source>
        <strain evidence="2 3">Sa3CUA8</strain>
    </source>
</reference>
<dbReference type="RefSeq" id="WP_191687888.1">
    <property type="nucleotide sequence ID" value="NZ_JACSQY010000001.1"/>
</dbReference>
<sequence>MKIIVQAIAASLLIHVIYMFGTLLLGFIQTLIYRPDIETAWKQIDNLQSQAVFGVTFSPYIMIVSLASIAFVCWFVLLFVQKKSGRFVG</sequence>
<proteinExistence type="predicted"/>
<organism evidence="2 3">
    <name type="scientific">Sporosarcina gallistercoris</name>
    <dbReference type="NCBI Taxonomy" id="2762245"/>
    <lineage>
        <taxon>Bacteria</taxon>
        <taxon>Bacillati</taxon>
        <taxon>Bacillota</taxon>
        <taxon>Bacilli</taxon>
        <taxon>Bacillales</taxon>
        <taxon>Caryophanaceae</taxon>
        <taxon>Sporosarcina</taxon>
    </lineage>
</organism>
<keyword evidence="1" id="KW-0812">Transmembrane</keyword>
<accession>A0ABR8PEX2</accession>
<keyword evidence="3" id="KW-1185">Reference proteome</keyword>
<keyword evidence="1" id="KW-1133">Transmembrane helix</keyword>
<feature type="transmembrane region" description="Helical" evidence="1">
    <location>
        <begin position="52"/>
        <end position="80"/>
    </location>
</feature>
<name>A0ABR8PEX2_9BACL</name>
<dbReference type="Proteomes" id="UP000659496">
    <property type="component" value="Unassembled WGS sequence"/>
</dbReference>
<evidence type="ECO:0000313" key="3">
    <source>
        <dbReference type="Proteomes" id="UP000659496"/>
    </source>
</evidence>
<feature type="transmembrane region" description="Helical" evidence="1">
    <location>
        <begin position="12"/>
        <end position="32"/>
    </location>
</feature>
<evidence type="ECO:0000256" key="1">
    <source>
        <dbReference type="SAM" id="Phobius"/>
    </source>
</evidence>
<evidence type="ECO:0000313" key="2">
    <source>
        <dbReference type="EMBL" id="MBD7906715.1"/>
    </source>
</evidence>
<dbReference type="EMBL" id="JACSQY010000001">
    <property type="protein sequence ID" value="MBD7906715.1"/>
    <property type="molecule type" value="Genomic_DNA"/>
</dbReference>
<comment type="caution">
    <text evidence="2">The sequence shown here is derived from an EMBL/GenBank/DDBJ whole genome shotgun (WGS) entry which is preliminary data.</text>
</comment>
<gene>
    <name evidence="2" type="ORF">H9659_00040</name>
</gene>